<accession>A0ABD1WWU0</accession>
<evidence type="ECO:0000313" key="3">
    <source>
        <dbReference type="Proteomes" id="UP001604277"/>
    </source>
</evidence>
<organism evidence="2 3">
    <name type="scientific">Forsythia ovata</name>
    <dbReference type="NCBI Taxonomy" id="205694"/>
    <lineage>
        <taxon>Eukaryota</taxon>
        <taxon>Viridiplantae</taxon>
        <taxon>Streptophyta</taxon>
        <taxon>Embryophyta</taxon>
        <taxon>Tracheophyta</taxon>
        <taxon>Spermatophyta</taxon>
        <taxon>Magnoliopsida</taxon>
        <taxon>eudicotyledons</taxon>
        <taxon>Gunneridae</taxon>
        <taxon>Pentapetalae</taxon>
        <taxon>asterids</taxon>
        <taxon>lamiids</taxon>
        <taxon>Lamiales</taxon>
        <taxon>Oleaceae</taxon>
        <taxon>Forsythieae</taxon>
        <taxon>Forsythia</taxon>
    </lineage>
</organism>
<reference evidence="3" key="1">
    <citation type="submission" date="2024-07" db="EMBL/GenBank/DDBJ databases">
        <title>Two chromosome-level genome assemblies of Korean endemic species Abeliophyllum distichum and Forsythia ovata (Oleaceae).</title>
        <authorList>
            <person name="Jang H."/>
        </authorList>
    </citation>
    <scope>NUCLEOTIDE SEQUENCE [LARGE SCALE GENOMIC DNA]</scope>
</reference>
<dbReference type="PANTHER" id="PTHR36351">
    <property type="entry name" value="EMBRYO SAC DEVELOPMENT ARREST 12"/>
    <property type="match status" value="1"/>
</dbReference>
<sequence length="244" mass="27709">MSLADGWTQPEAPVVFFNGEWEEKFGNVPIYPGLEYRQFELNVSQMVSFLPSQISIYLVKNLNYPVPEGPEIIRANENINFTELCFEKDIIFLVLLERSGMPRNPFDLVGNDFLEHTRRNETAPLPRRYSEVLQAPPSNLEVQRENNQATPILNPDSVLNMNASRLIVSTNENENGFCRQHGEMASFHPCVNDPVITGFRTPVGPIAQPIEDPVITEFRTPGGLIARPINDPVCTWLRIRFPTN</sequence>
<feature type="domain" description="DUF7138" evidence="1">
    <location>
        <begin position="11"/>
        <end position="94"/>
    </location>
</feature>
<name>A0ABD1WWU0_9LAMI</name>
<evidence type="ECO:0000259" key="1">
    <source>
        <dbReference type="Pfam" id="PF23596"/>
    </source>
</evidence>
<keyword evidence="3" id="KW-1185">Reference proteome</keyword>
<comment type="caution">
    <text evidence="2">The sequence shown here is derived from an EMBL/GenBank/DDBJ whole genome shotgun (WGS) entry which is preliminary data.</text>
</comment>
<dbReference type="Proteomes" id="UP001604277">
    <property type="component" value="Unassembled WGS sequence"/>
</dbReference>
<dbReference type="AlphaFoldDB" id="A0ABD1WWU0"/>
<gene>
    <name evidence="2" type="ORF">Fot_07795</name>
</gene>
<proteinExistence type="predicted"/>
<protein>
    <recommendedName>
        <fullName evidence="1">DUF7138 domain-containing protein</fullName>
    </recommendedName>
</protein>
<dbReference type="Pfam" id="PF23596">
    <property type="entry name" value="DUF7138"/>
    <property type="match status" value="1"/>
</dbReference>
<dbReference type="InterPro" id="IPR055562">
    <property type="entry name" value="DUF7138"/>
</dbReference>
<evidence type="ECO:0000313" key="2">
    <source>
        <dbReference type="EMBL" id="KAL2554176.1"/>
    </source>
</evidence>
<dbReference type="PANTHER" id="PTHR36351:SF1">
    <property type="entry name" value="EMBRYO SAC DEVELOPMENT ARREST 12"/>
    <property type="match status" value="1"/>
</dbReference>
<dbReference type="EMBL" id="JBFOLJ010000002">
    <property type="protein sequence ID" value="KAL2554176.1"/>
    <property type="molecule type" value="Genomic_DNA"/>
</dbReference>